<dbReference type="EMBL" id="BAABDQ010000025">
    <property type="protein sequence ID" value="GAA3590429.1"/>
    <property type="molecule type" value="Genomic_DNA"/>
</dbReference>
<dbReference type="Gene3D" id="1.25.40.10">
    <property type="entry name" value="Tetratricopeptide repeat domain"/>
    <property type="match status" value="2"/>
</dbReference>
<organism evidence="4 5">
    <name type="scientific">Nonomuraea rosea</name>
    <dbReference type="NCBI Taxonomy" id="638574"/>
    <lineage>
        <taxon>Bacteria</taxon>
        <taxon>Bacillati</taxon>
        <taxon>Actinomycetota</taxon>
        <taxon>Actinomycetes</taxon>
        <taxon>Streptosporangiales</taxon>
        <taxon>Streptosporangiaceae</taxon>
        <taxon>Nonomuraea</taxon>
    </lineage>
</organism>
<evidence type="ECO:0000256" key="1">
    <source>
        <dbReference type="ARBA" id="ARBA00022737"/>
    </source>
</evidence>
<sequence length="452" mass="48752">MPPEELTRSGRYDEAHRVARAAVAAAPSARNWAVMSNVLFELGHIAQAHEAALKAVRYDPKLPAAIAALGSAGLQRGLVTEAWQALEELRSRNPQDPNVVILLVQLYQEHDKYAEALDVLTPALTRDPADPDLRLNRAVCQIELDRLDDAMADLEIVLARFPLHVNALVWRSMLYTLTGQPERAAADATYARRLSELSVMVCVADAIAKMTGGDLDGARRAVQRAGRLAPGSAQMSHLAATVEMVAGEHQMALGHANSDVMAGPSTVRHLAAVRMSAHLALGDHRQAMSAANDVLAIKPTDLDALSTRSLLLFHDDRYDDALRDADHVLKQRPDDAHVHAIRGFIHLMAGRWGAAAEDAEQAMNGDDRQAALFVHGSASVELGQSARAVQDLAALRQSAADGTYVELLQARILGARKPSARGTANRTEMLSATRAVLDGVRIVVDVIKLFGS</sequence>
<keyword evidence="5" id="KW-1185">Reference proteome</keyword>
<dbReference type="PANTHER" id="PTHR44858:SF1">
    <property type="entry name" value="UDP-N-ACETYLGLUCOSAMINE--PEPTIDE N-ACETYLGLUCOSAMINYLTRANSFERASE SPINDLY-RELATED"/>
    <property type="match status" value="1"/>
</dbReference>
<dbReference type="Proteomes" id="UP001500630">
    <property type="component" value="Unassembled WGS sequence"/>
</dbReference>
<gene>
    <name evidence="4" type="ORF">GCM10022419_086290</name>
</gene>
<dbReference type="PANTHER" id="PTHR44858">
    <property type="entry name" value="TETRATRICOPEPTIDE REPEAT PROTEIN 6"/>
    <property type="match status" value="1"/>
</dbReference>
<evidence type="ECO:0008006" key="6">
    <source>
        <dbReference type="Google" id="ProtNLM"/>
    </source>
</evidence>
<dbReference type="Pfam" id="PF13432">
    <property type="entry name" value="TPR_16"/>
    <property type="match status" value="2"/>
</dbReference>
<proteinExistence type="predicted"/>
<dbReference type="PROSITE" id="PS50005">
    <property type="entry name" value="TPR"/>
    <property type="match status" value="1"/>
</dbReference>
<evidence type="ECO:0000313" key="4">
    <source>
        <dbReference type="EMBL" id="GAA3590429.1"/>
    </source>
</evidence>
<protein>
    <recommendedName>
        <fullName evidence="6">Tetratricopeptide repeat protein</fullName>
    </recommendedName>
</protein>
<feature type="repeat" description="TPR" evidence="3">
    <location>
        <begin position="97"/>
        <end position="130"/>
    </location>
</feature>
<name>A0ABP6YWF1_9ACTN</name>
<evidence type="ECO:0000313" key="5">
    <source>
        <dbReference type="Proteomes" id="UP001500630"/>
    </source>
</evidence>
<reference evidence="5" key="1">
    <citation type="journal article" date="2019" name="Int. J. Syst. Evol. Microbiol.">
        <title>The Global Catalogue of Microorganisms (GCM) 10K type strain sequencing project: providing services to taxonomists for standard genome sequencing and annotation.</title>
        <authorList>
            <consortium name="The Broad Institute Genomics Platform"/>
            <consortium name="The Broad Institute Genome Sequencing Center for Infectious Disease"/>
            <person name="Wu L."/>
            <person name="Ma J."/>
        </authorList>
    </citation>
    <scope>NUCLEOTIDE SEQUENCE [LARGE SCALE GENOMIC DNA]</scope>
    <source>
        <strain evidence="5">JCM 17326</strain>
    </source>
</reference>
<keyword evidence="1" id="KW-0677">Repeat</keyword>
<dbReference type="SUPFAM" id="SSF48452">
    <property type="entry name" value="TPR-like"/>
    <property type="match status" value="2"/>
</dbReference>
<comment type="caution">
    <text evidence="4">The sequence shown here is derived from an EMBL/GenBank/DDBJ whole genome shotgun (WGS) entry which is preliminary data.</text>
</comment>
<dbReference type="RefSeq" id="WP_345571329.1">
    <property type="nucleotide sequence ID" value="NZ_BAABDQ010000025.1"/>
</dbReference>
<evidence type="ECO:0000256" key="2">
    <source>
        <dbReference type="ARBA" id="ARBA00022803"/>
    </source>
</evidence>
<accession>A0ABP6YWF1</accession>
<dbReference type="InterPro" id="IPR019734">
    <property type="entry name" value="TPR_rpt"/>
</dbReference>
<dbReference type="InterPro" id="IPR011990">
    <property type="entry name" value="TPR-like_helical_dom_sf"/>
</dbReference>
<dbReference type="InterPro" id="IPR050498">
    <property type="entry name" value="Ycf3"/>
</dbReference>
<keyword evidence="2 3" id="KW-0802">TPR repeat</keyword>
<dbReference type="SMART" id="SM00028">
    <property type="entry name" value="TPR"/>
    <property type="match status" value="5"/>
</dbReference>
<evidence type="ECO:0000256" key="3">
    <source>
        <dbReference type="PROSITE-ProRule" id="PRU00339"/>
    </source>
</evidence>
<dbReference type="Pfam" id="PF14559">
    <property type="entry name" value="TPR_19"/>
    <property type="match status" value="1"/>
</dbReference>